<keyword evidence="1" id="KW-1133">Transmembrane helix</keyword>
<dbReference type="KEGG" id="tped:TPE_1982"/>
<dbReference type="Proteomes" id="UP000015620">
    <property type="component" value="Chromosome"/>
</dbReference>
<accession>S6A4I1</accession>
<keyword evidence="1" id="KW-0472">Membrane</keyword>
<proteinExistence type="predicted"/>
<evidence type="ECO:0000313" key="3">
    <source>
        <dbReference type="Proteomes" id="UP000015620"/>
    </source>
</evidence>
<sequence length="45" mass="5242">MYHKSEDKAISFHKSKKMLKYLRFAVNIANLLLTVIKKNTEKGFG</sequence>
<evidence type="ECO:0000313" key="2">
    <source>
        <dbReference type="EMBL" id="AGT44456.1"/>
    </source>
</evidence>
<dbReference type="AlphaFoldDB" id="S6A4I1"/>
<evidence type="ECO:0008006" key="4">
    <source>
        <dbReference type="Google" id="ProtNLM"/>
    </source>
</evidence>
<name>S6A4I1_9SPIR</name>
<organism evidence="2 3">
    <name type="scientific">Treponema pedis str. T A4</name>
    <dbReference type="NCBI Taxonomy" id="1291379"/>
    <lineage>
        <taxon>Bacteria</taxon>
        <taxon>Pseudomonadati</taxon>
        <taxon>Spirochaetota</taxon>
        <taxon>Spirochaetia</taxon>
        <taxon>Spirochaetales</taxon>
        <taxon>Treponemataceae</taxon>
        <taxon>Treponema</taxon>
    </lineage>
</organism>
<dbReference type="EMBL" id="CP004120">
    <property type="protein sequence ID" value="AGT44456.1"/>
    <property type="molecule type" value="Genomic_DNA"/>
</dbReference>
<reference evidence="2 3" key="1">
    <citation type="journal article" date="2013" name="PLoS ONE">
        <title>Genome-Wide Relatedness of Treponema pedis, from Gingiva and Necrotic Skin Lesions of Pigs, with the Human Oral Pathogen Treponema denticola.</title>
        <authorList>
            <person name="Svartstrom O."/>
            <person name="Mushtaq M."/>
            <person name="Pringle M."/>
            <person name="Segerman B."/>
        </authorList>
    </citation>
    <scope>NUCLEOTIDE SEQUENCE [LARGE SCALE GENOMIC DNA]</scope>
    <source>
        <strain evidence="2">T A4</strain>
    </source>
</reference>
<dbReference type="HOGENOM" id="CLU_3206569_0_0_12"/>
<keyword evidence="1" id="KW-0812">Transmembrane</keyword>
<feature type="transmembrane region" description="Helical" evidence="1">
    <location>
        <begin position="21"/>
        <end position="37"/>
    </location>
</feature>
<protein>
    <recommendedName>
        <fullName evidence="4">Transposase</fullName>
    </recommendedName>
</protein>
<keyword evidence="3" id="KW-1185">Reference proteome</keyword>
<dbReference type="PATRIC" id="fig|1291379.3.peg.1954"/>
<gene>
    <name evidence="2" type="ORF">TPE_1982</name>
</gene>
<dbReference type="STRING" id="1291379.TPE_1982"/>
<evidence type="ECO:0000256" key="1">
    <source>
        <dbReference type="SAM" id="Phobius"/>
    </source>
</evidence>